<protein>
    <submittedName>
        <fullName evidence="2">Uncharacterized protein</fullName>
    </submittedName>
</protein>
<dbReference type="EMBL" id="JAVFKD010000004">
    <property type="protein sequence ID" value="KAK5995505.1"/>
    <property type="molecule type" value="Genomic_DNA"/>
</dbReference>
<feature type="region of interest" description="Disordered" evidence="1">
    <location>
        <begin position="160"/>
        <end position="187"/>
    </location>
</feature>
<gene>
    <name evidence="2" type="ORF">PT974_03913</name>
</gene>
<evidence type="ECO:0000313" key="3">
    <source>
        <dbReference type="Proteomes" id="UP001338125"/>
    </source>
</evidence>
<dbReference type="Proteomes" id="UP001338125">
    <property type="component" value="Unassembled WGS sequence"/>
</dbReference>
<evidence type="ECO:0000256" key="1">
    <source>
        <dbReference type="SAM" id="MobiDB-lite"/>
    </source>
</evidence>
<comment type="caution">
    <text evidence="2">The sequence shown here is derived from an EMBL/GenBank/DDBJ whole genome shotgun (WGS) entry which is preliminary data.</text>
</comment>
<reference evidence="2 3" key="1">
    <citation type="submission" date="2024-01" db="EMBL/GenBank/DDBJ databases">
        <title>Complete genome of Cladobotryum mycophilum ATHUM6906.</title>
        <authorList>
            <person name="Christinaki A.C."/>
            <person name="Myridakis A.I."/>
            <person name="Kouvelis V.N."/>
        </authorList>
    </citation>
    <scope>NUCLEOTIDE SEQUENCE [LARGE SCALE GENOMIC DNA]</scope>
    <source>
        <strain evidence="2 3">ATHUM6906</strain>
    </source>
</reference>
<proteinExistence type="predicted"/>
<sequence>MDSTPLVLGCTSGGILRRSGTEDVISTPGHADSEQVSQLVADKGPRSLESIMELLLMSMALLDFEMMAPTGPDSWIPHGRGALYLLNLAGPHACQKSPFFEIFWHLRFCMAYVTLITRKKCYLSHDQWIQVPFLRRGKTSFDKLIDSILVDDPLMQDGPAEDQQIIPGLPANPGALQSPPQSEADHPDQISDYQRIYGIIANLRDLVSKSRDDSYTEERMALAASVMTDSEYFIEQRPPRFNVALQVSSAMNLVAHYSPCPIQKARAARKVSEWHGRFVLRSPCG</sequence>
<organism evidence="2 3">
    <name type="scientific">Cladobotryum mycophilum</name>
    <dbReference type="NCBI Taxonomy" id="491253"/>
    <lineage>
        <taxon>Eukaryota</taxon>
        <taxon>Fungi</taxon>
        <taxon>Dikarya</taxon>
        <taxon>Ascomycota</taxon>
        <taxon>Pezizomycotina</taxon>
        <taxon>Sordariomycetes</taxon>
        <taxon>Hypocreomycetidae</taxon>
        <taxon>Hypocreales</taxon>
        <taxon>Hypocreaceae</taxon>
        <taxon>Cladobotryum</taxon>
    </lineage>
</organism>
<name>A0ABR0SUT0_9HYPO</name>
<keyword evidence="3" id="KW-1185">Reference proteome</keyword>
<evidence type="ECO:0000313" key="2">
    <source>
        <dbReference type="EMBL" id="KAK5995505.1"/>
    </source>
</evidence>
<accession>A0ABR0SUT0</accession>